<dbReference type="EMBL" id="UPHL01000117">
    <property type="protein sequence ID" value="VAZ85209.1"/>
    <property type="molecule type" value="Genomic_DNA"/>
</dbReference>
<comment type="caution">
    <text evidence="2">The sequence shown here is derived from an EMBL/GenBank/DDBJ whole genome shotgun (WGS) entry which is preliminary data.</text>
</comment>
<evidence type="ECO:0000256" key="1">
    <source>
        <dbReference type="SAM" id="SignalP"/>
    </source>
</evidence>
<accession>A0AB38UXN7</accession>
<feature type="chain" id="PRO_5044210612" description="PE family protein" evidence="1">
    <location>
        <begin position="18"/>
        <end position="46"/>
    </location>
</feature>
<feature type="signal peptide" evidence="1">
    <location>
        <begin position="1"/>
        <end position="17"/>
    </location>
</feature>
<evidence type="ECO:0000313" key="2">
    <source>
        <dbReference type="EMBL" id="VAZ85209.1"/>
    </source>
</evidence>
<reference evidence="2 3" key="1">
    <citation type="submission" date="2018-09" db="EMBL/GenBank/DDBJ databases">
        <authorList>
            <person name="Tagini F."/>
        </authorList>
    </citation>
    <scope>NUCLEOTIDE SEQUENCE [LARGE SCALE GENOMIC DNA]</scope>
    <source>
        <strain evidence="2 3">MK42</strain>
    </source>
</reference>
<name>A0AB38UXN7_9MYCO</name>
<dbReference type="Proteomes" id="UP000279331">
    <property type="component" value="Unassembled WGS sequence"/>
</dbReference>
<proteinExistence type="predicted"/>
<keyword evidence="1" id="KW-0732">Signal</keyword>
<organism evidence="2 3">
    <name type="scientific">Mycobacterium persicum</name>
    <dbReference type="NCBI Taxonomy" id="1487726"/>
    <lineage>
        <taxon>Bacteria</taxon>
        <taxon>Bacillati</taxon>
        <taxon>Actinomycetota</taxon>
        <taxon>Actinomycetes</taxon>
        <taxon>Mycobacteriales</taxon>
        <taxon>Mycobacteriaceae</taxon>
        <taxon>Mycobacterium</taxon>
    </lineage>
</organism>
<protein>
    <recommendedName>
        <fullName evidence="4">PE family protein</fullName>
    </recommendedName>
</protein>
<sequence length="46" mass="4131">MSSFAAAVSVASSTAAACSTSPPASVISGASSNGVNVSAATAAELA</sequence>
<evidence type="ECO:0000313" key="3">
    <source>
        <dbReference type="Proteomes" id="UP000279331"/>
    </source>
</evidence>
<gene>
    <name evidence="2" type="ORF">LAUMK42_04042</name>
</gene>
<dbReference type="AlphaFoldDB" id="A0AB38UXN7"/>
<evidence type="ECO:0008006" key="4">
    <source>
        <dbReference type="Google" id="ProtNLM"/>
    </source>
</evidence>